<feature type="domain" description="2TM" evidence="2">
    <location>
        <begin position="12"/>
        <end position="99"/>
    </location>
</feature>
<evidence type="ECO:0000313" key="3">
    <source>
        <dbReference type="EMBL" id="MFD0962829.1"/>
    </source>
</evidence>
<reference evidence="4" key="1">
    <citation type="journal article" date="2019" name="Int. J. Syst. Evol. Microbiol.">
        <title>The Global Catalogue of Microorganisms (GCM) 10K type strain sequencing project: providing services to taxonomists for standard genome sequencing and annotation.</title>
        <authorList>
            <consortium name="The Broad Institute Genomics Platform"/>
            <consortium name="The Broad Institute Genome Sequencing Center for Infectious Disease"/>
            <person name="Wu L."/>
            <person name="Ma J."/>
        </authorList>
    </citation>
    <scope>NUCLEOTIDE SEQUENCE [LARGE SCALE GENOMIC DNA]</scope>
    <source>
        <strain evidence="4">CCUG 62114</strain>
    </source>
</reference>
<dbReference type="InterPro" id="IPR025698">
    <property type="entry name" value="2TM_dom"/>
</dbReference>
<evidence type="ECO:0000313" key="4">
    <source>
        <dbReference type="Proteomes" id="UP001596997"/>
    </source>
</evidence>
<sequence>MENYSKEEQYLKAKKRVDQLKGFYWHLASYLIVNTFISSVKVISNIHNGETFSEAFFDFGTFAVWFMWGIGLAFHAFGVFGVRIAFGKNWEERKIKQFMQEEQERAGKWE</sequence>
<keyword evidence="1" id="KW-1133">Transmembrane helix</keyword>
<evidence type="ECO:0000259" key="2">
    <source>
        <dbReference type="Pfam" id="PF13239"/>
    </source>
</evidence>
<gene>
    <name evidence="3" type="ORF">ACFQ1O_02280</name>
</gene>
<dbReference type="Proteomes" id="UP001596997">
    <property type="component" value="Unassembled WGS sequence"/>
</dbReference>
<evidence type="ECO:0000256" key="1">
    <source>
        <dbReference type="SAM" id="Phobius"/>
    </source>
</evidence>
<proteinExistence type="predicted"/>
<feature type="transmembrane region" description="Helical" evidence="1">
    <location>
        <begin position="63"/>
        <end position="86"/>
    </location>
</feature>
<organism evidence="3 4">
    <name type="scientific">Pseudofulvibacter geojedonensis</name>
    <dbReference type="NCBI Taxonomy" id="1123758"/>
    <lineage>
        <taxon>Bacteria</taxon>
        <taxon>Pseudomonadati</taxon>
        <taxon>Bacteroidota</taxon>
        <taxon>Flavobacteriia</taxon>
        <taxon>Flavobacteriales</taxon>
        <taxon>Flavobacteriaceae</taxon>
        <taxon>Pseudofulvibacter</taxon>
    </lineage>
</organism>
<feature type="transmembrane region" description="Helical" evidence="1">
    <location>
        <begin position="23"/>
        <end position="43"/>
    </location>
</feature>
<keyword evidence="1" id="KW-0812">Transmembrane</keyword>
<dbReference type="Pfam" id="PF13239">
    <property type="entry name" value="2TM"/>
    <property type="match status" value="1"/>
</dbReference>
<protein>
    <submittedName>
        <fullName evidence="3">2TM domain-containing protein</fullName>
    </submittedName>
</protein>
<dbReference type="EMBL" id="JBHTJM010000002">
    <property type="protein sequence ID" value="MFD0962829.1"/>
    <property type="molecule type" value="Genomic_DNA"/>
</dbReference>
<name>A0ABW3HZ31_9FLAO</name>
<accession>A0ABW3HZ31</accession>
<comment type="caution">
    <text evidence="3">The sequence shown here is derived from an EMBL/GenBank/DDBJ whole genome shotgun (WGS) entry which is preliminary data.</text>
</comment>
<keyword evidence="4" id="KW-1185">Reference proteome</keyword>
<dbReference type="RefSeq" id="WP_377712889.1">
    <property type="nucleotide sequence ID" value="NZ_JBHTJM010000002.1"/>
</dbReference>
<keyword evidence="1" id="KW-0472">Membrane</keyword>